<evidence type="ECO:0000313" key="1">
    <source>
        <dbReference type="EMBL" id="GIY99056.1"/>
    </source>
</evidence>
<sequence length="127" mass="13993">MADGNRKNERTWLVQWPHKGQTVKRGKGTSSVNPFPRRLRSGVAFRATAKLPEETLLVVSVAARGKGQTIPVESWNTPLPGSQGSMRKSRMKAELELEGGSVHANSWASFYSNAVLLVCCLKMSIRI</sequence>
<dbReference type="AlphaFoldDB" id="A0AAV4XVJ3"/>
<gene>
    <name evidence="1" type="ORF">CEXT_703041</name>
</gene>
<accession>A0AAV4XVJ3</accession>
<evidence type="ECO:0000313" key="2">
    <source>
        <dbReference type="Proteomes" id="UP001054945"/>
    </source>
</evidence>
<keyword evidence="2" id="KW-1185">Reference proteome</keyword>
<dbReference type="EMBL" id="BPLR01000999">
    <property type="protein sequence ID" value="GIY99056.1"/>
    <property type="molecule type" value="Genomic_DNA"/>
</dbReference>
<reference evidence="1 2" key="1">
    <citation type="submission" date="2021-06" db="EMBL/GenBank/DDBJ databases">
        <title>Caerostris extrusa draft genome.</title>
        <authorList>
            <person name="Kono N."/>
            <person name="Arakawa K."/>
        </authorList>
    </citation>
    <scope>NUCLEOTIDE SEQUENCE [LARGE SCALE GENOMIC DNA]</scope>
</reference>
<organism evidence="1 2">
    <name type="scientific">Caerostris extrusa</name>
    <name type="common">Bark spider</name>
    <name type="synonym">Caerostris bankana</name>
    <dbReference type="NCBI Taxonomy" id="172846"/>
    <lineage>
        <taxon>Eukaryota</taxon>
        <taxon>Metazoa</taxon>
        <taxon>Ecdysozoa</taxon>
        <taxon>Arthropoda</taxon>
        <taxon>Chelicerata</taxon>
        <taxon>Arachnida</taxon>
        <taxon>Araneae</taxon>
        <taxon>Araneomorphae</taxon>
        <taxon>Entelegynae</taxon>
        <taxon>Araneoidea</taxon>
        <taxon>Araneidae</taxon>
        <taxon>Caerostris</taxon>
    </lineage>
</organism>
<comment type="caution">
    <text evidence="1">The sequence shown here is derived from an EMBL/GenBank/DDBJ whole genome shotgun (WGS) entry which is preliminary data.</text>
</comment>
<protein>
    <submittedName>
        <fullName evidence="1">Uncharacterized protein</fullName>
    </submittedName>
</protein>
<proteinExistence type="predicted"/>
<name>A0AAV4XVJ3_CAEEX</name>
<dbReference type="Proteomes" id="UP001054945">
    <property type="component" value="Unassembled WGS sequence"/>
</dbReference>